<protein>
    <submittedName>
        <fullName evidence="2">Uncharacterized protein</fullName>
    </submittedName>
</protein>
<accession>A0A7I8KQK6</accession>
<feature type="compositionally biased region" description="Low complexity" evidence="1">
    <location>
        <begin position="786"/>
        <end position="799"/>
    </location>
</feature>
<gene>
    <name evidence="2" type="ORF">SI8410_07010038</name>
</gene>
<feature type="region of interest" description="Disordered" evidence="1">
    <location>
        <begin position="463"/>
        <end position="484"/>
    </location>
</feature>
<dbReference type="Proteomes" id="UP000663760">
    <property type="component" value="Chromosome 7"/>
</dbReference>
<feature type="region of interest" description="Disordered" evidence="1">
    <location>
        <begin position="359"/>
        <end position="413"/>
    </location>
</feature>
<feature type="region of interest" description="Disordered" evidence="1">
    <location>
        <begin position="670"/>
        <end position="833"/>
    </location>
</feature>
<feature type="compositionally biased region" description="Low complexity" evidence="1">
    <location>
        <begin position="536"/>
        <end position="559"/>
    </location>
</feature>
<evidence type="ECO:0000313" key="2">
    <source>
        <dbReference type="EMBL" id="CAA7399368.1"/>
    </source>
</evidence>
<organism evidence="2 3">
    <name type="scientific">Spirodela intermedia</name>
    <name type="common">Intermediate duckweed</name>
    <dbReference type="NCBI Taxonomy" id="51605"/>
    <lineage>
        <taxon>Eukaryota</taxon>
        <taxon>Viridiplantae</taxon>
        <taxon>Streptophyta</taxon>
        <taxon>Embryophyta</taxon>
        <taxon>Tracheophyta</taxon>
        <taxon>Spermatophyta</taxon>
        <taxon>Magnoliopsida</taxon>
        <taxon>Liliopsida</taxon>
        <taxon>Araceae</taxon>
        <taxon>Lemnoideae</taxon>
        <taxon>Spirodela</taxon>
    </lineage>
</organism>
<feature type="compositionally biased region" description="Pro residues" evidence="1">
    <location>
        <begin position="523"/>
        <end position="533"/>
    </location>
</feature>
<feature type="compositionally biased region" description="Basic and acidic residues" evidence="1">
    <location>
        <begin position="359"/>
        <end position="377"/>
    </location>
</feature>
<feature type="compositionally biased region" description="Low complexity" evidence="1">
    <location>
        <begin position="23"/>
        <end position="36"/>
    </location>
</feature>
<proteinExistence type="predicted"/>
<dbReference type="PANTHER" id="PTHR33476:SF7">
    <property type="entry name" value="EMB|CAB62613.1"/>
    <property type="match status" value="1"/>
</dbReference>
<feature type="region of interest" description="Disordered" evidence="1">
    <location>
        <begin position="593"/>
        <end position="616"/>
    </location>
</feature>
<evidence type="ECO:0000313" key="3">
    <source>
        <dbReference type="Proteomes" id="UP000663760"/>
    </source>
</evidence>
<dbReference type="GO" id="GO:0008356">
    <property type="term" value="P:asymmetric cell division"/>
    <property type="evidence" value="ECO:0007669"/>
    <property type="project" value="InterPro"/>
</dbReference>
<feature type="compositionally biased region" description="Polar residues" evidence="1">
    <location>
        <begin position="698"/>
        <end position="713"/>
    </location>
</feature>
<keyword evidence="3" id="KW-1185">Reference proteome</keyword>
<dbReference type="EMBL" id="LR746270">
    <property type="protein sequence ID" value="CAA7399368.1"/>
    <property type="molecule type" value="Genomic_DNA"/>
</dbReference>
<dbReference type="OrthoDB" id="1701885at2759"/>
<feature type="region of interest" description="Disordered" evidence="1">
    <location>
        <begin position="513"/>
        <end position="567"/>
    </location>
</feature>
<sequence>MDLWAAFAAAGAEYLAKHKQESSKSSGVGSSRKVISNPTGEESEVNKPSVQQVVIAESRRCQSEEGFPSVTDRIRLDSQRGGVFLERTAPSGRFEGEILSGLDEYMSNTSTLLSLQPWIFRKESYHDGGELSSMTSEDQYPHAANMRQAQLNSRNVGPGFGFGRSKNSLRSRRARRFSVKPLTCIDNSLIPQIYNSNFDFEEFLATPIPSPASPPVRPFVVTDGRRIISKSSSEQVNLQTPSLHHLCGEADNRERELLFGDQGLQPCRPKRKCEEADLGRLGSSDSQPCPGVSHLPEPVGHALFFCLGVSVGVMSSFLSSSREVDKLNDLLKQRENLVQDLQEELVMKDSLSVSEIADETHKGQEHTNHSPDVEEKIYSSPKCGSTSSSPEPQQDNLGSPALSRGGESEESLSKIEAELEAELEKLELNINATIVIKCEIFQVEPDFVGDIVHGELRVNVVNGGSEGNQPAADSRPAEPPANYAVSPRQLSLRLHELIQSQLEDRIKELEEALSHSQRRGGRRPPPPPPPPPHLTGAAGADSLGDFSSSDLGSLSDPGSPTMAIDQLPPEMSHPLCLNLSGDALDAYHEAYEEFQRSSEADEEETLPPTADNSSPAAGLLAEEKTLPPPMADDRSTATGLLSAEEETLPPTAGNRSPATGLLVAEETLPLPTANDRSTATGLSAEETLVLPMAEDRSNTTGLSANEEFQQTSEAAEETLLLTANDRSPAAGLLAEEETLPPPTADDGSTATGLLLGEEFQWMLEAAEEETLPPMPDDRSPAGGRLSTSSKSSVQGSTWSPNLYGVVYDDDDDGGGGGGGDGEDEDEEDEEGRMLIQRILERARKGSPVVQNAQRMLSLGAAKCCWDEGF</sequence>
<name>A0A7I8KQK6_SPIIN</name>
<feature type="compositionally biased region" description="Acidic residues" evidence="1">
    <location>
        <begin position="820"/>
        <end position="830"/>
    </location>
</feature>
<reference evidence="2" key="1">
    <citation type="submission" date="2020-02" db="EMBL/GenBank/DDBJ databases">
        <authorList>
            <person name="Scholz U."/>
            <person name="Mascher M."/>
            <person name="Fiebig A."/>
        </authorList>
    </citation>
    <scope>NUCLEOTIDE SEQUENCE</scope>
</reference>
<evidence type="ECO:0000256" key="1">
    <source>
        <dbReference type="SAM" id="MobiDB-lite"/>
    </source>
</evidence>
<dbReference type="AlphaFoldDB" id="A0A7I8KQK6"/>
<dbReference type="PANTHER" id="PTHR33476">
    <property type="entry name" value="EMB|CAB62613.1"/>
    <property type="match status" value="1"/>
</dbReference>
<dbReference type="InterPro" id="IPR040348">
    <property type="entry name" value="POLAR-like"/>
</dbReference>
<feature type="region of interest" description="Disordered" evidence="1">
    <location>
        <begin position="17"/>
        <end position="49"/>
    </location>
</feature>
<feature type="compositionally biased region" description="Low complexity" evidence="1">
    <location>
        <begin position="379"/>
        <end position="389"/>
    </location>
</feature>